<organism evidence="1">
    <name type="scientific">Herbaspirillum huttiense subsp. nephrolepidis</name>
    <dbReference type="NCBI Taxonomy" id="3075126"/>
    <lineage>
        <taxon>Bacteria</taxon>
        <taxon>Pseudomonadati</taxon>
        <taxon>Pseudomonadota</taxon>
        <taxon>Betaproteobacteria</taxon>
        <taxon>Burkholderiales</taxon>
        <taxon>Oxalobacteraceae</taxon>
        <taxon>Herbaspirillum</taxon>
    </lineage>
</organism>
<dbReference type="Pfam" id="PF11876">
    <property type="entry name" value="TsiV"/>
    <property type="match status" value="1"/>
</dbReference>
<dbReference type="EMBL" id="JAVRAA010000013">
    <property type="protein sequence ID" value="MDT0339457.1"/>
    <property type="molecule type" value="Genomic_DNA"/>
</dbReference>
<protein>
    <submittedName>
        <fullName evidence="1">DUF3396 domain-containing protein</fullName>
    </submittedName>
</protein>
<gene>
    <name evidence="1" type="ORF">RJN63_21660</name>
</gene>
<dbReference type="RefSeq" id="WP_311434940.1">
    <property type="nucleotide sequence ID" value="NZ_JBCGUI010000013.1"/>
</dbReference>
<accession>A0AAE4K683</accession>
<sequence>MKHGFDKIEELLPDFQYVDDERIIVSVGLTATLFFWSGHSSEKRAALVEFFEAYAEAHGSQLKWGCDPESWKTRKLANTNFPKLRDYVATLDEDDCVNWYLASSAHREEASEYVITCLTERGWHKGRISKLHFQLPRKHAFDLHHRKTLDSLLLRAIETLKPFHGRVGLAAVLPEQSIHYEPEAFDLATRYRTLYIPGAGDFMRAPFGPKSVDWITIVGDVLAERCGGINAYADHCRQLGITSIRHGNSLVLRTGETPEIGPVDEAISEDYARVNTALRPLRDGAYNSMGSASNWGELRFNRFTSDLWIRRFEQRDAWPPIFPLDPASPLAGSTPKKKIRLKTGQPSPCYGRFHRPGTEKFGVILMPGDIAPYWLNLGPHGEFLGREAITWELLAEL</sequence>
<dbReference type="AlphaFoldDB" id="A0AAE4K683"/>
<evidence type="ECO:0000313" key="1">
    <source>
        <dbReference type="EMBL" id="MDT0339457.1"/>
    </source>
</evidence>
<name>A0AAE4K683_9BURK</name>
<proteinExistence type="predicted"/>
<reference evidence="1" key="1">
    <citation type="submission" date="2023-02" db="EMBL/GenBank/DDBJ databases">
        <title>Description of Herbaspirillum huttiense subsp. nephrolepsisexaltata and Herbaspirillum huttiense subsp. lycopersicon.</title>
        <authorList>
            <person name="Poudel M."/>
            <person name="Sharma A."/>
            <person name="Goss E."/>
            <person name="Tapia J.H."/>
            <person name="Harmon C.M."/>
            <person name="Jones J.B."/>
        </authorList>
    </citation>
    <scope>NUCLEOTIDE SEQUENCE</scope>
    <source>
        <strain evidence="1">NC40101</strain>
    </source>
</reference>
<dbReference type="InterPro" id="IPR021815">
    <property type="entry name" value="TsiV"/>
</dbReference>
<comment type="caution">
    <text evidence="1">The sequence shown here is derived from an EMBL/GenBank/DDBJ whole genome shotgun (WGS) entry which is preliminary data.</text>
</comment>